<feature type="active site" description="Charge relay system" evidence="4 5">
    <location>
        <position position="624"/>
    </location>
</feature>
<dbReference type="PROSITE" id="PS00138">
    <property type="entry name" value="SUBTILASE_SER"/>
    <property type="match status" value="1"/>
</dbReference>
<dbReference type="InterPro" id="IPR036852">
    <property type="entry name" value="Peptidase_S8/S53_dom_sf"/>
</dbReference>
<evidence type="ECO:0000256" key="1">
    <source>
        <dbReference type="ARBA" id="ARBA00022670"/>
    </source>
</evidence>
<feature type="signal peptide" evidence="7">
    <location>
        <begin position="1"/>
        <end position="32"/>
    </location>
</feature>
<dbReference type="EMBL" id="SDPU01000023">
    <property type="protein sequence ID" value="RYU11442.1"/>
    <property type="molecule type" value="Genomic_DNA"/>
</dbReference>
<dbReference type="PROSITE" id="PS51318">
    <property type="entry name" value="TAT"/>
    <property type="match status" value="1"/>
</dbReference>
<feature type="chain" id="PRO_5039719408" evidence="7">
    <location>
        <begin position="33"/>
        <end position="1022"/>
    </location>
</feature>
<feature type="active site" description="Charge relay system" evidence="4 5">
    <location>
        <position position="295"/>
    </location>
</feature>
<dbReference type="RefSeq" id="WP_129987717.1">
    <property type="nucleotide sequence ID" value="NZ_SDPU01000023.1"/>
</dbReference>
<evidence type="ECO:0000313" key="10">
    <source>
        <dbReference type="EMBL" id="RYU11442.1"/>
    </source>
</evidence>
<comment type="similarity">
    <text evidence="5">Belongs to the peptidase S8 family.</text>
</comment>
<feature type="domain" description="Peptidase S8/S53" evidence="8">
    <location>
        <begin position="182"/>
        <end position="677"/>
    </location>
</feature>
<keyword evidence="3 5" id="KW-0720">Serine protease</keyword>
<feature type="active site" description="Charge relay system" evidence="4 5">
    <location>
        <position position="191"/>
    </location>
</feature>
<keyword evidence="7" id="KW-0732">Signal</keyword>
<accession>A0A4Q5IZ69</accession>
<dbReference type="CDD" id="cd04852">
    <property type="entry name" value="Peptidases_S8_3"/>
    <property type="match status" value="1"/>
</dbReference>
<keyword evidence="1 5" id="KW-0645">Protease</keyword>
<dbReference type="AlphaFoldDB" id="A0A4Q5IZ69"/>
<dbReference type="SUPFAM" id="SSF52743">
    <property type="entry name" value="Subtilisin-like"/>
    <property type="match status" value="1"/>
</dbReference>
<dbReference type="Gene3D" id="3.40.50.200">
    <property type="entry name" value="Peptidase S8/S53 domain"/>
    <property type="match status" value="1"/>
</dbReference>
<dbReference type="Gene3D" id="3.50.30.30">
    <property type="match status" value="1"/>
</dbReference>
<dbReference type="CDD" id="cd02120">
    <property type="entry name" value="PA_subtilisin_like"/>
    <property type="match status" value="1"/>
</dbReference>
<keyword evidence="2 5" id="KW-0378">Hydrolase</keyword>
<dbReference type="InterPro" id="IPR023828">
    <property type="entry name" value="Peptidase_S8_Ser-AS"/>
</dbReference>
<dbReference type="Pfam" id="PF00082">
    <property type="entry name" value="Peptidase_S8"/>
    <property type="match status" value="1"/>
</dbReference>
<evidence type="ECO:0000313" key="11">
    <source>
        <dbReference type="Proteomes" id="UP000291189"/>
    </source>
</evidence>
<dbReference type="OrthoDB" id="614750at2"/>
<dbReference type="InterPro" id="IPR003137">
    <property type="entry name" value="PA_domain"/>
</dbReference>
<gene>
    <name evidence="10" type="ORF">ETU37_12760</name>
</gene>
<feature type="region of interest" description="Disordered" evidence="6">
    <location>
        <begin position="280"/>
        <end position="308"/>
    </location>
</feature>
<dbReference type="InterPro" id="IPR006311">
    <property type="entry name" value="TAT_signal"/>
</dbReference>
<dbReference type="Pfam" id="PF02225">
    <property type="entry name" value="PA"/>
    <property type="match status" value="1"/>
</dbReference>
<dbReference type="Proteomes" id="UP000291189">
    <property type="component" value="Unassembled WGS sequence"/>
</dbReference>
<dbReference type="PRINTS" id="PR00723">
    <property type="entry name" value="SUBTILISIN"/>
</dbReference>
<protein>
    <submittedName>
        <fullName evidence="10">Protease</fullName>
    </submittedName>
</protein>
<reference evidence="10 11" key="1">
    <citation type="submission" date="2019-01" db="EMBL/GenBank/DDBJ databases">
        <title>Nocardioides guangzhouensis sp. nov., an actinobacterium isolated from soil.</title>
        <authorList>
            <person name="Fu Y."/>
            <person name="Cai Y."/>
            <person name="Lin Z."/>
            <person name="Chen P."/>
        </authorList>
    </citation>
    <scope>NUCLEOTIDE SEQUENCE [LARGE SCALE GENOMIC DNA]</scope>
    <source>
        <strain evidence="10 11">NBRC 105384</strain>
    </source>
</reference>
<dbReference type="InterPro" id="IPR000209">
    <property type="entry name" value="Peptidase_S8/S53_dom"/>
</dbReference>
<sequence length="1022" mass="106363">MPGSQPLRRALAVLATAALAAGALTGVPAATAAGGDDSLARVSPRASGFAAGRYIVLLRAPAATQYDGSDPRFPATRMAPGGRYLARSAAVARYRAHLVTTQDALARSVGATPAEHYTVAANGFLAQLTGAQALDLASDRNVLLLSKEARLSLDTWQTPDFLGLTGRNGAWQRQAGGRDNAGDGVVVGSIDSGIWPESKSFRGQRLTRAPKTRWKISRVGENTRMEKADGGVFEGRCQLSHSFAGTRTKAKGWKASDCSTKIIGARYYPDAFLAQVPRGQRSPDEFLSTRDGDGHGSHTASTAAGDHVDHVTTEDVDFGDVSGMAPAARIASYKVCFSDRDEDTGDCFNSSILSALDDAVTDGVDVINFSISGELDTVVDPVEIGFEGAAEAGIFVATSAGNNGPGASTVAHNSPWLTTVAGSTHYNFENTVVLGNGRKIRGASISQKTLPQTRLIDAAKAAAPGAEPDAAALCFLGGVLDPAKVKGRIVVCERGINDRVDKSKAVKKAGGVGMILANVAPGSLDADFHSVPTIHIADDESPKVYRYLAKAGPKATAAFQLGDTTGKKPTPIPQIAGFSSRGPALANDSDLLKPDIAAPGVSVLAAVAPPANEDRKYDLYSGTSMASPHIAGLAAFIMGEHTSWSPMQVKSAMMTTATSLKGANGGTVRDPFAQGAGQVQIKKAFDPGLFVTSGTVDWRGFLAAQGLPTGYEPVAAKDFNGPSMAQGQVTSSTSFKRKFSADRAGTWKVSVNVRGFKAHAPKKLVSQGRGDKVNLRVDLLRTSAPLGRWATGFLTLDGPTRLRLPIAVRPVAVTAPAEVQGAGVTGAVDVPIKAGFTGNLPVQVNGLAKAQSTNGTSSNITTSPDDAQFFCVQVQAGSKLARFTLDAANDAADMDLFVYSAEDAACEVLTDVVGQSATGSADEQVTLEEPAAGYYLVEVDPFSAAPGEPTLAWRLDFYDVNAAATAGGFQAVPNPVPVVENQRTTFQARWSGLEPNARYLGVLGYDGALAPTVVAVDTTVVP</sequence>
<name>A0A4Q5IZ69_9ACTN</name>
<evidence type="ECO:0000256" key="4">
    <source>
        <dbReference type="PIRSR" id="PIRSR615500-1"/>
    </source>
</evidence>
<dbReference type="PROSITE" id="PS51892">
    <property type="entry name" value="SUBTILASE"/>
    <property type="match status" value="1"/>
</dbReference>
<dbReference type="PANTHER" id="PTHR10795">
    <property type="entry name" value="PROPROTEIN CONVERTASE SUBTILISIN/KEXIN"/>
    <property type="match status" value="1"/>
</dbReference>
<evidence type="ECO:0000259" key="8">
    <source>
        <dbReference type="Pfam" id="PF00082"/>
    </source>
</evidence>
<evidence type="ECO:0000256" key="5">
    <source>
        <dbReference type="PROSITE-ProRule" id="PRU01240"/>
    </source>
</evidence>
<evidence type="ECO:0000256" key="6">
    <source>
        <dbReference type="SAM" id="MobiDB-lite"/>
    </source>
</evidence>
<proteinExistence type="inferred from homology"/>
<dbReference type="InterPro" id="IPR034197">
    <property type="entry name" value="Peptidases_S8_3"/>
</dbReference>
<evidence type="ECO:0000256" key="2">
    <source>
        <dbReference type="ARBA" id="ARBA00022801"/>
    </source>
</evidence>
<comment type="caution">
    <text evidence="10">The sequence shown here is derived from an EMBL/GenBank/DDBJ whole genome shotgun (WGS) entry which is preliminary data.</text>
</comment>
<organism evidence="10 11">
    <name type="scientific">Nocardioides iriomotensis</name>
    <dbReference type="NCBI Taxonomy" id="715784"/>
    <lineage>
        <taxon>Bacteria</taxon>
        <taxon>Bacillati</taxon>
        <taxon>Actinomycetota</taxon>
        <taxon>Actinomycetes</taxon>
        <taxon>Propionibacteriales</taxon>
        <taxon>Nocardioidaceae</taxon>
        <taxon>Nocardioides</taxon>
    </lineage>
</organism>
<evidence type="ECO:0000259" key="9">
    <source>
        <dbReference type="Pfam" id="PF02225"/>
    </source>
</evidence>
<dbReference type="InterPro" id="IPR045051">
    <property type="entry name" value="SBT"/>
</dbReference>
<feature type="compositionally biased region" description="Basic and acidic residues" evidence="6">
    <location>
        <begin position="281"/>
        <end position="296"/>
    </location>
</feature>
<dbReference type="InterPro" id="IPR015500">
    <property type="entry name" value="Peptidase_S8_subtilisin-rel"/>
</dbReference>
<keyword evidence="11" id="KW-1185">Reference proteome</keyword>
<dbReference type="GO" id="GO:0004252">
    <property type="term" value="F:serine-type endopeptidase activity"/>
    <property type="evidence" value="ECO:0007669"/>
    <property type="project" value="UniProtKB-UniRule"/>
</dbReference>
<dbReference type="GO" id="GO:0006508">
    <property type="term" value="P:proteolysis"/>
    <property type="evidence" value="ECO:0007669"/>
    <property type="project" value="UniProtKB-KW"/>
</dbReference>
<dbReference type="Gene3D" id="2.60.120.380">
    <property type="match status" value="1"/>
</dbReference>
<evidence type="ECO:0000256" key="3">
    <source>
        <dbReference type="ARBA" id="ARBA00022825"/>
    </source>
</evidence>
<evidence type="ECO:0000256" key="7">
    <source>
        <dbReference type="SAM" id="SignalP"/>
    </source>
</evidence>
<feature type="domain" description="PA" evidence="9">
    <location>
        <begin position="473"/>
        <end position="538"/>
    </location>
</feature>